<gene>
    <name evidence="4" type="ORF">DP120_17175</name>
</gene>
<dbReference type="InterPro" id="IPR015421">
    <property type="entry name" value="PyrdxlP-dep_Trfase_major"/>
</dbReference>
<proteinExistence type="inferred from homology"/>
<dbReference type="PANTHER" id="PTHR30244">
    <property type="entry name" value="TRANSAMINASE"/>
    <property type="match status" value="1"/>
</dbReference>
<dbReference type="GO" id="GO:0000271">
    <property type="term" value="P:polysaccharide biosynthetic process"/>
    <property type="evidence" value="ECO:0007669"/>
    <property type="project" value="TreeGrafter"/>
</dbReference>
<feature type="modified residue" description="N6-(pyridoxal phosphate)lysine" evidence="2">
    <location>
        <position position="186"/>
    </location>
</feature>
<comment type="caution">
    <text evidence="4">The sequence shown here is derived from an EMBL/GenBank/DDBJ whole genome shotgun (WGS) entry which is preliminary data.</text>
</comment>
<dbReference type="EMBL" id="QLZR01000010">
    <property type="protein sequence ID" value="RAZ73464.1"/>
    <property type="molecule type" value="Genomic_DNA"/>
</dbReference>
<dbReference type="AlphaFoldDB" id="A0A365KJZ3"/>
<evidence type="ECO:0000313" key="4">
    <source>
        <dbReference type="EMBL" id="RAZ73464.1"/>
    </source>
</evidence>
<evidence type="ECO:0000256" key="2">
    <source>
        <dbReference type="PIRSR" id="PIRSR000390-2"/>
    </source>
</evidence>
<keyword evidence="5" id="KW-1185">Reference proteome</keyword>
<dbReference type="GO" id="GO:0008483">
    <property type="term" value="F:transaminase activity"/>
    <property type="evidence" value="ECO:0007669"/>
    <property type="project" value="TreeGrafter"/>
</dbReference>
<dbReference type="InterPro" id="IPR015422">
    <property type="entry name" value="PyrdxlP-dep_Trfase_small"/>
</dbReference>
<reference evidence="4 5" key="1">
    <citation type="submission" date="2018-06" db="EMBL/GenBank/DDBJ databases">
        <title>The draft genome sequences of strains SCU63 and S1.</title>
        <authorList>
            <person name="Gan L."/>
        </authorList>
    </citation>
    <scope>NUCLEOTIDE SEQUENCE [LARGE SCALE GENOMIC DNA]</scope>
    <source>
        <strain evidence="4 5">SCU63</strain>
    </source>
</reference>
<evidence type="ECO:0000256" key="1">
    <source>
        <dbReference type="PIRSR" id="PIRSR000390-1"/>
    </source>
</evidence>
<organism evidence="4 5">
    <name type="scientific">Planococcus halotolerans</name>
    <dbReference type="NCBI Taxonomy" id="2233542"/>
    <lineage>
        <taxon>Bacteria</taxon>
        <taxon>Bacillati</taxon>
        <taxon>Bacillota</taxon>
        <taxon>Bacilli</taxon>
        <taxon>Bacillales</taxon>
        <taxon>Caryophanaceae</taxon>
        <taxon>Planococcus</taxon>
    </lineage>
</organism>
<evidence type="ECO:0008006" key="6">
    <source>
        <dbReference type="Google" id="ProtNLM"/>
    </source>
</evidence>
<dbReference type="PIRSF" id="PIRSF000390">
    <property type="entry name" value="PLP_StrS"/>
    <property type="match status" value="1"/>
</dbReference>
<protein>
    <recommendedName>
        <fullName evidence="6">DegT/DnrJ/EryC1/StrS family aminotransferase</fullName>
    </recommendedName>
</protein>
<dbReference type="Pfam" id="PF01041">
    <property type="entry name" value="DegT_DnrJ_EryC1"/>
    <property type="match status" value="1"/>
</dbReference>
<comment type="similarity">
    <text evidence="3">Belongs to the DegT/DnrJ/EryC1 family.</text>
</comment>
<evidence type="ECO:0000313" key="5">
    <source>
        <dbReference type="Proteomes" id="UP000251002"/>
    </source>
</evidence>
<sequence>MKNNWNSSPKFSEEDIEKYTNSVSQILYSGKLILGEYTDKLEYLFSKFSTKKYAVAVSSATAALEIILKHINVRGKKVVIPANTFISTLYAIKNAGGIPVIVDIDYDSLSISIDDLCENIDENTCAVIVTHIAGIMCDSLPLLKSVCNKRGLYLIEDCSHSVGAYLENKPAGSFGYASIYSLYPTKIVTAGTGGVIVTDENSLYKKANLMRTHGVNSVGNCEELSSDWIISEFNALAAVIQMEKLKKIIEKRNFLAKLYVQYLKEFNVPGKFQDEYSSSSKTSSFYKFILKFESTNMTNLITNALSKEHVGVGKCYPFLLSEHHCVKNEFKNRSFPLAKKFIDNHIALPLNVDMTDTDIKNIVSHINKIIIR</sequence>
<keyword evidence="2 3" id="KW-0663">Pyridoxal phosphate</keyword>
<name>A0A365KJZ3_9BACL</name>
<evidence type="ECO:0000256" key="3">
    <source>
        <dbReference type="RuleBase" id="RU004508"/>
    </source>
</evidence>
<dbReference type="InterPro" id="IPR015424">
    <property type="entry name" value="PyrdxlP-dep_Trfase"/>
</dbReference>
<dbReference type="Proteomes" id="UP000251002">
    <property type="component" value="Unassembled WGS sequence"/>
</dbReference>
<feature type="active site" description="Proton acceptor" evidence="1">
    <location>
        <position position="186"/>
    </location>
</feature>
<accession>A0A365KJZ3</accession>
<dbReference type="PANTHER" id="PTHR30244:SF34">
    <property type="entry name" value="DTDP-4-AMINO-4,6-DIDEOXYGALACTOSE TRANSAMINASE"/>
    <property type="match status" value="1"/>
</dbReference>
<dbReference type="InterPro" id="IPR000653">
    <property type="entry name" value="DegT/StrS_aminotransferase"/>
</dbReference>
<dbReference type="GO" id="GO:0030170">
    <property type="term" value="F:pyridoxal phosphate binding"/>
    <property type="evidence" value="ECO:0007669"/>
    <property type="project" value="TreeGrafter"/>
</dbReference>
<dbReference type="Gene3D" id="3.90.1150.10">
    <property type="entry name" value="Aspartate Aminotransferase, domain 1"/>
    <property type="match status" value="1"/>
</dbReference>
<dbReference type="Gene3D" id="3.40.640.10">
    <property type="entry name" value="Type I PLP-dependent aspartate aminotransferase-like (Major domain)"/>
    <property type="match status" value="1"/>
</dbReference>
<dbReference type="SUPFAM" id="SSF53383">
    <property type="entry name" value="PLP-dependent transferases"/>
    <property type="match status" value="1"/>
</dbReference>
<dbReference type="RefSeq" id="WP_112224861.1">
    <property type="nucleotide sequence ID" value="NZ_QLZR01000010.1"/>
</dbReference>